<sequence length="281" mass="31358">MASSKEQRAPRSRARRHFLGVAGATGAKVAVTLGGMTMISSLPAQAMGRKVRRDHDIKQGNTNNGNEPNCFLAGTNIMTPRGEVPIEDLCAGDLVETVRGRAMPIKWIGRQSYRRSGPSWQDSVMPIRIARNALAPHTPHRDLFLSPRHALYINGVLIRVKELVNGISIIPDLPEDRTVIEYFNIMLDSHEAIVAEGTPVETFLHRANNHESFANFDEFERLCAADSRVPMTPFAPILGYESGREHLTALLLMGASRFMQIRDPIQDIYEMIVARTKEFTN</sequence>
<dbReference type="PROSITE" id="PS51318">
    <property type="entry name" value="TAT"/>
    <property type="match status" value="1"/>
</dbReference>
<dbReference type="EMBL" id="SBIP01000001">
    <property type="protein sequence ID" value="RWX81382.1"/>
    <property type="molecule type" value="Genomic_DNA"/>
</dbReference>
<reference evidence="2 3" key="1">
    <citation type="submission" date="2019-01" db="EMBL/GenBank/DDBJ databases">
        <title>The draft genome of Rhizobium sp. 24NR.</title>
        <authorList>
            <person name="Liu L."/>
            <person name="Liang L."/>
            <person name="Shi S."/>
            <person name="Xu L."/>
            <person name="Wang X."/>
            <person name="Li L."/>
            <person name="Zhang X."/>
        </authorList>
    </citation>
    <scope>NUCLEOTIDE SEQUENCE [LARGE SCALE GENOMIC DNA]</scope>
    <source>
        <strain evidence="2 3">24NR</strain>
    </source>
</reference>
<accession>A0A444LM74</accession>
<evidence type="ECO:0000313" key="2">
    <source>
        <dbReference type="EMBL" id="RWX81382.1"/>
    </source>
</evidence>
<dbReference type="InterPro" id="IPR036844">
    <property type="entry name" value="Hint_dom_sf"/>
</dbReference>
<dbReference type="InterPro" id="IPR006311">
    <property type="entry name" value="TAT_signal"/>
</dbReference>
<proteinExistence type="predicted"/>
<comment type="caution">
    <text evidence="2">The sequence shown here is derived from an EMBL/GenBank/DDBJ whole genome shotgun (WGS) entry which is preliminary data.</text>
</comment>
<dbReference type="Proteomes" id="UP000287687">
    <property type="component" value="Unassembled WGS sequence"/>
</dbReference>
<evidence type="ECO:0000313" key="3">
    <source>
        <dbReference type="Proteomes" id="UP000287687"/>
    </source>
</evidence>
<dbReference type="InterPro" id="IPR028992">
    <property type="entry name" value="Hedgehog/Intein_dom"/>
</dbReference>
<gene>
    <name evidence="2" type="ORF">EPK99_03485</name>
</gene>
<name>A0A444LM74_9HYPH</name>
<keyword evidence="3" id="KW-1185">Reference proteome</keyword>
<dbReference type="AlphaFoldDB" id="A0A444LM74"/>
<organism evidence="2 3">
    <name type="scientific">Neorhizobium lilium</name>
    <dbReference type="NCBI Taxonomy" id="2503024"/>
    <lineage>
        <taxon>Bacteria</taxon>
        <taxon>Pseudomonadati</taxon>
        <taxon>Pseudomonadota</taxon>
        <taxon>Alphaproteobacteria</taxon>
        <taxon>Hyphomicrobiales</taxon>
        <taxon>Rhizobiaceae</taxon>
        <taxon>Rhizobium/Agrobacterium group</taxon>
        <taxon>Neorhizobium</taxon>
    </lineage>
</organism>
<dbReference type="RefSeq" id="WP_128441207.1">
    <property type="nucleotide sequence ID" value="NZ_SBIP01000001.1"/>
</dbReference>
<evidence type="ECO:0000259" key="1">
    <source>
        <dbReference type="Pfam" id="PF13403"/>
    </source>
</evidence>
<dbReference type="OrthoDB" id="6305173at2"/>
<dbReference type="SUPFAM" id="SSF51294">
    <property type="entry name" value="Hedgehog/intein (Hint) domain"/>
    <property type="match status" value="1"/>
</dbReference>
<protein>
    <submittedName>
        <fullName evidence="2">Hint domain-containing protein</fullName>
    </submittedName>
</protein>
<dbReference type="Gene3D" id="2.170.16.10">
    <property type="entry name" value="Hedgehog/Intein (Hint) domain"/>
    <property type="match status" value="1"/>
</dbReference>
<feature type="domain" description="Hedgehog/Intein (Hint)" evidence="1">
    <location>
        <begin position="70"/>
        <end position="205"/>
    </location>
</feature>
<dbReference type="Pfam" id="PF13403">
    <property type="entry name" value="Hint_2"/>
    <property type="match status" value="1"/>
</dbReference>